<name>A0A1H3YDR9_9EURY</name>
<keyword evidence="2" id="KW-1133">Transmembrane helix</keyword>
<feature type="domain" description="DUF7282" evidence="3">
    <location>
        <begin position="148"/>
        <end position="217"/>
    </location>
</feature>
<dbReference type="RefSeq" id="WP_092634110.1">
    <property type="nucleotide sequence ID" value="NZ_FNQT01000002.1"/>
</dbReference>
<evidence type="ECO:0000313" key="4">
    <source>
        <dbReference type="EMBL" id="SEA09666.1"/>
    </source>
</evidence>
<evidence type="ECO:0000256" key="2">
    <source>
        <dbReference type="SAM" id="Phobius"/>
    </source>
</evidence>
<reference evidence="4 5" key="1">
    <citation type="submission" date="2016-10" db="EMBL/GenBank/DDBJ databases">
        <authorList>
            <person name="de Groot N.N."/>
        </authorList>
    </citation>
    <scope>NUCLEOTIDE SEQUENCE [LARGE SCALE GENOMIC DNA]</scope>
    <source>
        <strain evidence="4 5">CGMCC 1.8712</strain>
    </source>
</reference>
<feature type="transmembrane region" description="Helical" evidence="2">
    <location>
        <begin position="270"/>
        <end position="288"/>
    </location>
</feature>
<accession>A0A1H3YDR9</accession>
<dbReference type="Proteomes" id="UP000236755">
    <property type="component" value="Unassembled WGS sequence"/>
</dbReference>
<organism evidence="4 5">
    <name type="scientific">Haloplanus vescus</name>
    <dbReference type="NCBI Taxonomy" id="555874"/>
    <lineage>
        <taxon>Archaea</taxon>
        <taxon>Methanobacteriati</taxon>
        <taxon>Methanobacteriota</taxon>
        <taxon>Stenosarchaea group</taxon>
        <taxon>Halobacteria</taxon>
        <taxon>Halobacteriales</taxon>
        <taxon>Haloferacaceae</taxon>
        <taxon>Haloplanus</taxon>
    </lineage>
</organism>
<gene>
    <name evidence="4" type="ORF">SAMN04488065_1815</name>
</gene>
<proteinExistence type="predicted"/>
<keyword evidence="5" id="KW-1185">Reference proteome</keyword>
<dbReference type="Pfam" id="PF23951">
    <property type="entry name" value="DUF7282"/>
    <property type="match status" value="1"/>
</dbReference>
<protein>
    <submittedName>
        <fullName evidence="4">PGF-CTERM protein</fullName>
    </submittedName>
</protein>
<dbReference type="EMBL" id="FNQT01000002">
    <property type="protein sequence ID" value="SEA09666.1"/>
    <property type="molecule type" value="Genomic_DNA"/>
</dbReference>
<dbReference type="InterPro" id="IPR055706">
    <property type="entry name" value="Slg1/2_DUF7282"/>
</dbReference>
<keyword evidence="2" id="KW-0812">Transmembrane</keyword>
<dbReference type="AlphaFoldDB" id="A0A1H3YDR9"/>
<keyword evidence="2" id="KW-0472">Membrane</keyword>
<sequence>MSRHLGFAFLLVACLALSLGVASASPAAVDSGPSDPVRDVSIVDVVPENRSELTGVHTVEAGSTLLVRGATNRRDDRTAIDVTVTDGPDADRIGFATVDSWGFDGVWTARLPIPADVTPGTYTLRVQTDSETDYQEFEVVAEKRATLTVRSAAADAVVVDATLPDGGYVELHDGDTVVGTSSYLAPGAHERITVPVDGAPTTLTAVAVVGTPDRRLDPYTVDGVTVSAPVRVTTPTATATVTPTASPTPTSTPTATPSPSPSSTAASGPGFAPLAALVALLIAGFRLCRRR</sequence>
<evidence type="ECO:0000256" key="1">
    <source>
        <dbReference type="SAM" id="MobiDB-lite"/>
    </source>
</evidence>
<feature type="region of interest" description="Disordered" evidence="1">
    <location>
        <begin position="235"/>
        <end position="267"/>
    </location>
</feature>
<dbReference type="STRING" id="555874.SAMN04488065_1815"/>
<evidence type="ECO:0000259" key="3">
    <source>
        <dbReference type="Pfam" id="PF23951"/>
    </source>
</evidence>
<evidence type="ECO:0000313" key="5">
    <source>
        <dbReference type="Proteomes" id="UP000236755"/>
    </source>
</evidence>
<dbReference type="OrthoDB" id="239724at2157"/>